<evidence type="ECO:0000256" key="1">
    <source>
        <dbReference type="SAM" id="Coils"/>
    </source>
</evidence>
<keyword evidence="3" id="KW-1185">Reference proteome</keyword>
<reference evidence="2" key="1">
    <citation type="submission" date="2023-05" db="EMBL/GenBank/DDBJ databases">
        <title>Genome and transcriptome analyses reveal genes involved in the formation of fine ridges on petal epidermal cells in Hibiscus trionum.</title>
        <authorList>
            <person name="Koshimizu S."/>
            <person name="Masuda S."/>
            <person name="Ishii T."/>
            <person name="Shirasu K."/>
            <person name="Hoshino A."/>
            <person name="Arita M."/>
        </authorList>
    </citation>
    <scope>NUCLEOTIDE SEQUENCE</scope>
    <source>
        <strain evidence="2">Hamamatsu line</strain>
    </source>
</reference>
<proteinExistence type="predicted"/>
<evidence type="ECO:0000313" key="2">
    <source>
        <dbReference type="EMBL" id="GMJ07790.1"/>
    </source>
</evidence>
<dbReference type="AlphaFoldDB" id="A0A9W7J475"/>
<sequence length="118" mass="14009">MQFVLHGEIPLPLYKWRLEKCLHFIKFKSKKLSTTMDHVNELSAIFAEMRQLENEIQERRRALNFLLRSRRTMDPERREARILAATEHIKALEERLQVLRADLQAPIVNSINHGHRGN</sequence>
<name>A0A9W7J475_HIBTR</name>
<accession>A0A9W7J475</accession>
<comment type="caution">
    <text evidence="2">The sequence shown here is derived from an EMBL/GenBank/DDBJ whole genome shotgun (WGS) entry which is preliminary data.</text>
</comment>
<evidence type="ECO:0000313" key="3">
    <source>
        <dbReference type="Proteomes" id="UP001165190"/>
    </source>
</evidence>
<dbReference type="PANTHER" id="PTHR36344">
    <property type="entry name" value="RX N-TERMINAL DOMAIN-CONTAINING PROTEIN"/>
    <property type="match status" value="1"/>
</dbReference>
<dbReference type="OrthoDB" id="1735818at2759"/>
<keyword evidence="1" id="KW-0175">Coiled coil</keyword>
<organism evidence="2 3">
    <name type="scientific">Hibiscus trionum</name>
    <name type="common">Flower of an hour</name>
    <dbReference type="NCBI Taxonomy" id="183268"/>
    <lineage>
        <taxon>Eukaryota</taxon>
        <taxon>Viridiplantae</taxon>
        <taxon>Streptophyta</taxon>
        <taxon>Embryophyta</taxon>
        <taxon>Tracheophyta</taxon>
        <taxon>Spermatophyta</taxon>
        <taxon>Magnoliopsida</taxon>
        <taxon>eudicotyledons</taxon>
        <taxon>Gunneridae</taxon>
        <taxon>Pentapetalae</taxon>
        <taxon>rosids</taxon>
        <taxon>malvids</taxon>
        <taxon>Malvales</taxon>
        <taxon>Malvaceae</taxon>
        <taxon>Malvoideae</taxon>
        <taxon>Hibiscus</taxon>
    </lineage>
</organism>
<dbReference type="EMBL" id="BSYR01000049">
    <property type="protein sequence ID" value="GMJ07790.1"/>
    <property type="molecule type" value="Genomic_DNA"/>
</dbReference>
<gene>
    <name evidence="2" type="ORF">HRI_004448200</name>
</gene>
<dbReference type="PANTHER" id="PTHR36344:SF2">
    <property type="entry name" value="INTEGRASE CORE DOMAIN CONTAINING PROTEIN"/>
    <property type="match status" value="1"/>
</dbReference>
<protein>
    <submittedName>
        <fullName evidence="2">Uncharacterized protein</fullName>
    </submittedName>
</protein>
<dbReference type="Proteomes" id="UP001165190">
    <property type="component" value="Unassembled WGS sequence"/>
</dbReference>
<feature type="coiled-coil region" evidence="1">
    <location>
        <begin position="42"/>
        <end position="102"/>
    </location>
</feature>